<dbReference type="SUPFAM" id="SSF56112">
    <property type="entry name" value="Protein kinase-like (PK-like)"/>
    <property type="match status" value="1"/>
</dbReference>
<accession>A0A6J6FLP2</accession>
<dbReference type="AlphaFoldDB" id="A0A6J6FLP2"/>
<gene>
    <name evidence="2" type="ORF">UFOPK1788_00184</name>
</gene>
<reference evidence="2" key="1">
    <citation type="submission" date="2020-05" db="EMBL/GenBank/DDBJ databases">
        <authorList>
            <person name="Chiriac C."/>
            <person name="Salcher M."/>
            <person name="Ghai R."/>
            <person name="Kavagutti S V."/>
        </authorList>
    </citation>
    <scope>NUCLEOTIDE SEQUENCE</scope>
</reference>
<evidence type="ECO:0000259" key="1">
    <source>
        <dbReference type="Pfam" id="PF13224"/>
    </source>
</evidence>
<organism evidence="2">
    <name type="scientific">freshwater metagenome</name>
    <dbReference type="NCBI Taxonomy" id="449393"/>
    <lineage>
        <taxon>unclassified sequences</taxon>
        <taxon>metagenomes</taxon>
        <taxon>ecological metagenomes</taxon>
    </lineage>
</organism>
<dbReference type="EMBL" id="CAEZUE010000011">
    <property type="protein sequence ID" value="CAB4585398.1"/>
    <property type="molecule type" value="Genomic_DNA"/>
</dbReference>
<dbReference type="Pfam" id="PF13224">
    <property type="entry name" value="DUF4032"/>
    <property type="match status" value="1"/>
</dbReference>
<proteinExistence type="predicted"/>
<dbReference type="InterPro" id="IPR025111">
    <property type="entry name" value="DUF4032"/>
</dbReference>
<name>A0A6J6FLP2_9ZZZZ</name>
<protein>
    <submittedName>
        <fullName evidence="2">Unannotated protein</fullName>
    </submittedName>
</protein>
<dbReference type="Pfam" id="PF06293">
    <property type="entry name" value="Kdo"/>
    <property type="match status" value="1"/>
</dbReference>
<feature type="domain" description="DUF4032" evidence="1">
    <location>
        <begin position="230"/>
        <end position="393"/>
    </location>
</feature>
<sequence>MTHQPQLTGTDRDDILSLPWGIPLEEWPASVLVALPQGISRHTVRFAQVGDDVVAVKETTSEMATREFDLLRQLRKRGVPAVKGIAVVTDRRDSSGDDLPSALITKHLRFSMPYRAVFSKTLRPDTATRFVDAMAVLLARLHLSGFYWGDVSLSNVLFRRDAGSFAAYLVDAETGELINGELSSGQRANDLEIARVNIAGELLDLLAGARLDPSIDPVTLAAKFVTSYESLWAELTEWQTMDSTETWKIAERVERLNALGFDLGEISLSTDLPGNAVKVRPKVVDAGHHTRRLIRLTGIDAEENQARRLLNALDEYSARSRKDDQWDEGRAAHEWLVSEFEPTIDSIPEDLRGKLDAPQVFHEVLEHKWYLARQRERDVPLAEAAAAYFSDILRHRRDEEVLVSPPTTTISLPVITDWRDLV</sequence>
<dbReference type="InterPro" id="IPR011009">
    <property type="entry name" value="Kinase-like_dom_sf"/>
</dbReference>
<evidence type="ECO:0000313" key="2">
    <source>
        <dbReference type="EMBL" id="CAB4585398.1"/>
    </source>
</evidence>